<feature type="region of interest" description="Disordered" evidence="1">
    <location>
        <begin position="1"/>
        <end position="28"/>
    </location>
</feature>
<evidence type="ECO:0000256" key="1">
    <source>
        <dbReference type="SAM" id="MobiDB-lite"/>
    </source>
</evidence>
<dbReference type="EMBL" id="CAJGYM010000178">
    <property type="protein sequence ID" value="CAD6199488.1"/>
    <property type="molecule type" value="Genomic_DNA"/>
</dbReference>
<evidence type="ECO:0000313" key="2">
    <source>
        <dbReference type="EMBL" id="CAD6199488.1"/>
    </source>
</evidence>
<proteinExistence type="predicted"/>
<protein>
    <submittedName>
        <fullName evidence="2">Uncharacterized protein</fullName>
    </submittedName>
</protein>
<gene>
    <name evidence="2" type="ORF">CAUJ_LOCUS15390</name>
</gene>
<name>A0A8S1HY91_9PELO</name>
<organism evidence="2 3">
    <name type="scientific">Caenorhabditis auriculariae</name>
    <dbReference type="NCBI Taxonomy" id="2777116"/>
    <lineage>
        <taxon>Eukaryota</taxon>
        <taxon>Metazoa</taxon>
        <taxon>Ecdysozoa</taxon>
        <taxon>Nematoda</taxon>
        <taxon>Chromadorea</taxon>
        <taxon>Rhabditida</taxon>
        <taxon>Rhabditina</taxon>
        <taxon>Rhabditomorpha</taxon>
        <taxon>Rhabditoidea</taxon>
        <taxon>Rhabditidae</taxon>
        <taxon>Peloderinae</taxon>
        <taxon>Caenorhabditis</taxon>
    </lineage>
</organism>
<dbReference type="AlphaFoldDB" id="A0A8S1HY91"/>
<accession>A0A8S1HY91</accession>
<keyword evidence="3" id="KW-1185">Reference proteome</keyword>
<sequence>MDNNCVSPAGATRPECMSKGREVTPTDAPPEGRLYVRFEWAPRVSDIRGWSQNAFLNTLVAHLTSERERERSYHFLLGSDAMRSGAK</sequence>
<evidence type="ECO:0000313" key="3">
    <source>
        <dbReference type="Proteomes" id="UP000835052"/>
    </source>
</evidence>
<dbReference type="Proteomes" id="UP000835052">
    <property type="component" value="Unassembled WGS sequence"/>
</dbReference>
<comment type="caution">
    <text evidence="2">The sequence shown here is derived from an EMBL/GenBank/DDBJ whole genome shotgun (WGS) entry which is preliminary data.</text>
</comment>
<reference evidence="2" key="1">
    <citation type="submission" date="2020-10" db="EMBL/GenBank/DDBJ databases">
        <authorList>
            <person name="Kikuchi T."/>
        </authorList>
    </citation>
    <scope>NUCLEOTIDE SEQUENCE</scope>
    <source>
        <strain evidence="2">NKZ352</strain>
    </source>
</reference>